<protein>
    <recommendedName>
        <fullName evidence="2">histidine kinase</fullName>
        <ecNumber evidence="2">2.7.13.3</ecNumber>
    </recommendedName>
</protein>
<dbReference type="OrthoDB" id="8676692at2"/>
<keyword evidence="4" id="KW-0812">Transmembrane</keyword>
<dbReference type="SMART" id="SM00387">
    <property type="entry name" value="HATPase_c"/>
    <property type="match status" value="1"/>
</dbReference>
<dbReference type="Gene3D" id="1.10.287.130">
    <property type="match status" value="1"/>
</dbReference>
<keyword evidence="4" id="KW-0472">Membrane</keyword>
<organism evidence="6 7">
    <name type="scientific">Chryseobacterium wanjuense</name>
    <dbReference type="NCBI Taxonomy" id="356305"/>
    <lineage>
        <taxon>Bacteria</taxon>
        <taxon>Pseudomonadati</taxon>
        <taxon>Bacteroidota</taxon>
        <taxon>Flavobacteriia</taxon>
        <taxon>Flavobacteriales</taxon>
        <taxon>Weeksellaceae</taxon>
        <taxon>Chryseobacterium group</taxon>
        <taxon>Chryseobacterium</taxon>
    </lineage>
</organism>
<gene>
    <name evidence="6" type="ORF">SAMN05421841_3549</name>
</gene>
<dbReference type="InterPro" id="IPR013783">
    <property type="entry name" value="Ig-like_fold"/>
</dbReference>
<keyword evidence="3" id="KW-0597">Phosphoprotein</keyword>
<reference evidence="7" key="1">
    <citation type="submission" date="2016-10" db="EMBL/GenBank/DDBJ databases">
        <authorList>
            <person name="Varghese N."/>
            <person name="Submissions S."/>
        </authorList>
    </citation>
    <scope>NUCLEOTIDE SEQUENCE [LARGE SCALE GENOMIC DNA]</scope>
    <source>
        <strain evidence="7">DSM 17724</strain>
    </source>
</reference>
<dbReference type="Gene3D" id="2.60.40.10">
    <property type="entry name" value="Immunoglobulins"/>
    <property type="match status" value="1"/>
</dbReference>
<feature type="domain" description="Histidine kinase" evidence="5">
    <location>
        <begin position="784"/>
        <end position="998"/>
    </location>
</feature>
<dbReference type="Gene3D" id="3.30.565.10">
    <property type="entry name" value="Histidine kinase-like ATPase, C-terminal domain"/>
    <property type="match status" value="1"/>
</dbReference>
<dbReference type="PANTHER" id="PTHR43547:SF2">
    <property type="entry name" value="HYBRID SIGNAL TRANSDUCTION HISTIDINE KINASE C"/>
    <property type="match status" value="1"/>
</dbReference>
<dbReference type="SUPFAM" id="SSF47384">
    <property type="entry name" value="Homodimeric domain of signal transducing histidine kinase"/>
    <property type="match status" value="1"/>
</dbReference>
<sequence length="999" mass="116444">MSRFLITIFLFVIFQAEGQIASSWYDMDSGLPQNSIKDIIKDKYGFIWLSTDDGIVRYDGLSFTPYNNLAVTNLHFEDFHGNISHDSIMIGNNNEENKILITKRNVYKIPQKNLNKVESILLKEKNGFKKRLVKNIGLEYYPGLQYFIKTKSGDYFFRKNEILYLEKKKVKQKISIPFSNPDLSHVFVYNEVLYVTDPIKRHTYRIDKGKLSILKEPTILNDPSTRIFWQQISDQTFILNNDEISLLQHDKNGLQLKFLVKYKDFGRQRFNCIFYDQHFNKLYLGSLTKGLNIIYLGNFFTAQKKIPFVEEVARASLPFTRNTIIDVSGYELNKYGLVKNHYFDSDNKYFMQYDDSKNILFTKDSVLVRMRKSSQYKVRDTVSFIKTFCGIYEKDSLRAVSITYDLKYSYLYIYKNKHIKKADCIFKFKGSVSSFLKYGNDLLVGHNNGLYRISLSHNTISQLASGISVKSIIQTPDKMVWVTTNKHGFFLLKDKKLFKIPLDQNAYLSSAHYILADPYGYYWISSNNGLFKASKNLLLQSVKSKSPVFYYRFSKSEGLLTNEFNGATLPNAYSLDNGEFVFPSMDGFVFFNPKSIATYYPDKKNIFIERARINNSKIINFKNHLVLENNYKQADIFIDIPYYSNSYNLRIEAKIEGEDKDWQQIPIKDERKYTIKSLETGTYTLLLRILVSPDGSYEYKTISFEIKPLFYQTTAFKISLGLLLLLIIIYIGQKRTKFLRKKNTTLKTKVNHMANELKETSKHLETVKNDMQKESEYRTRLVEAISHDIATPVKYIALLSQKLNEEKDTDIQKEYFDTIHQSSAQLYSFTLQLKEYTDLYRTENIFQTEKYPINEILITKKRLFDDIAKSKKNSIIIDDKNEAYSFINKNIIACIIHNLLDNAVKYTDGGTIHLSAEEGSDFTSINISDTGYGMSDEQMIYYKQVFEHANEDDIVQFKNYGLGLHMVIHLIKKINSVITFNKNIPHGTIIKIILKNTYE</sequence>
<dbReference type="AlphaFoldDB" id="A0A1I0S0A3"/>
<dbReference type="SUPFAM" id="SSF63829">
    <property type="entry name" value="Calcium-dependent phosphotriesterase"/>
    <property type="match status" value="1"/>
</dbReference>
<dbReference type="EC" id="2.7.13.3" evidence="2"/>
<feature type="transmembrane region" description="Helical" evidence="4">
    <location>
        <begin position="709"/>
        <end position="732"/>
    </location>
</feature>
<name>A0A1I0S0A3_9FLAO</name>
<dbReference type="InterPro" id="IPR003594">
    <property type="entry name" value="HATPase_dom"/>
</dbReference>
<proteinExistence type="predicted"/>
<keyword evidence="4" id="KW-1133">Transmembrane helix</keyword>
<dbReference type="InterPro" id="IPR005467">
    <property type="entry name" value="His_kinase_dom"/>
</dbReference>
<keyword evidence="6" id="KW-0808">Transferase</keyword>
<dbReference type="RefSeq" id="WP_089794975.1">
    <property type="nucleotide sequence ID" value="NZ_FOIU01000003.1"/>
</dbReference>
<evidence type="ECO:0000256" key="1">
    <source>
        <dbReference type="ARBA" id="ARBA00000085"/>
    </source>
</evidence>
<evidence type="ECO:0000259" key="5">
    <source>
        <dbReference type="PROSITE" id="PS50109"/>
    </source>
</evidence>
<dbReference type="SUPFAM" id="SSF55874">
    <property type="entry name" value="ATPase domain of HSP90 chaperone/DNA topoisomerase II/histidine kinase"/>
    <property type="match status" value="1"/>
</dbReference>
<dbReference type="InterPro" id="IPR036890">
    <property type="entry name" value="HATPase_C_sf"/>
</dbReference>
<evidence type="ECO:0000313" key="7">
    <source>
        <dbReference type="Proteomes" id="UP000199469"/>
    </source>
</evidence>
<evidence type="ECO:0000256" key="2">
    <source>
        <dbReference type="ARBA" id="ARBA00012438"/>
    </source>
</evidence>
<dbReference type="PROSITE" id="PS50109">
    <property type="entry name" value="HIS_KIN"/>
    <property type="match status" value="1"/>
</dbReference>
<dbReference type="Pfam" id="PF02518">
    <property type="entry name" value="HATPase_c"/>
    <property type="match status" value="1"/>
</dbReference>
<keyword evidence="6" id="KW-0418">Kinase</keyword>
<accession>A0A1I0S0A3</accession>
<evidence type="ECO:0000256" key="4">
    <source>
        <dbReference type="SAM" id="Phobius"/>
    </source>
</evidence>
<keyword evidence="7" id="KW-1185">Reference proteome</keyword>
<dbReference type="InterPro" id="IPR036097">
    <property type="entry name" value="HisK_dim/P_sf"/>
</dbReference>
<dbReference type="STRING" id="356305.SAMN05421841_3549"/>
<dbReference type="Pfam" id="PF07494">
    <property type="entry name" value="Reg_prop"/>
    <property type="match status" value="1"/>
</dbReference>
<comment type="catalytic activity">
    <reaction evidence="1">
        <text>ATP + protein L-histidine = ADP + protein N-phospho-L-histidine.</text>
        <dbReference type="EC" id="2.7.13.3"/>
    </reaction>
</comment>
<dbReference type="InterPro" id="IPR003661">
    <property type="entry name" value="HisK_dim/P_dom"/>
</dbReference>
<dbReference type="InterPro" id="IPR011110">
    <property type="entry name" value="Reg_prop"/>
</dbReference>
<dbReference type="PANTHER" id="PTHR43547">
    <property type="entry name" value="TWO-COMPONENT HISTIDINE KINASE"/>
    <property type="match status" value="1"/>
</dbReference>
<dbReference type="CDD" id="cd00082">
    <property type="entry name" value="HisKA"/>
    <property type="match status" value="1"/>
</dbReference>
<dbReference type="Proteomes" id="UP000199469">
    <property type="component" value="Unassembled WGS sequence"/>
</dbReference>
<evidence type="ECO:0000313" key="6">
    <source>
        <dbReference type="EMBL" id="SEW47531.1"/>
    </source>
</evidence>
<dbReference type="EMBL" id="FOIU01000003">
    <property type="protein sequence ID" value="SEW47531.1"/>
    <property type="molecule type" value="Genomic_DNA"/>
</dbReference>
<dbReference type="InterPro" id="IPR015943">
    <property type="entry name" value="WD40/YVTN_repeat-like_dom_sf"/>
</dbReference>
<dbReference type="GO" id="GO:0000155">
    <property type="term" value="F:phosphorelay sensor kinase activity"/>
    <property type="evidence" value="ECO:0007669"/>
    <property type="project" value="InterPro"/>
</dbReference>
<dbReference type="Gene3D" id="2.130.10.10">
    <property type="entry name" value="YVTN repeat-like/Quinoprotein amine dehydrogenase"/>
    <property type="match status" value="2"/>
</dbReference>
<evidence type="ECO:0000256" key="3">
    <source>
        <dbReference type="ARBA" id="ARBA00022553"/>
    </source>
</evidence>